<dbReference type="AlphaFoldDB" id="A0A914CKP0"/>
<organism evidence="4 5">
    <name type="scientific">Acrobeloides nanus</name>
    <dbReference type="NCBI Taxonomy" id="290746"/>
    <lineage>
        <taxon>Eukaryota</taxon>
        <taxon>Metazoa</taxon>
        <taxon>Ecdysozoa</taxon>
        <taxon>Nematoda</taxon>
        <taxon>Chromadorea</taxon>
        <taxon>Rhabditida</taxon>
        <taxon>Tylenchina</taxon>
        <taxon>Cephalobomorpha</taxon>
        <taxon>Cephaloboidea</taxon>
        <taxon>Cephalobidae</taxon>
        <taxon>Acrobeloides</taxon>
    </lineage>
</organism>
<dbReference type="SUPFAM" id="SSF51735">
    <property type="entry name" value="NAD(P)-binding Rossmann-fold domains"/>
    <property type="match status" value="1"/>
</dbReference>
<dbReference type="InterPro" id="IPR002347">
    <property type="entry name" value="SDR_fam"/>
</dbReference>
<proteinExistence type="inferred from homology"/>
<dbReference type="PANTHER" id="PTHR43544:SF7">
    <property type="entry name" value="NADB-LER2"/>
    <property type="match status" value="1"/>
</dbReference>
<keyword evidence="4" id="KW-1185">Reference proteome</keyword>
<reference evidence="5" key="1">
    <citation type="submission" date="2022-11" db="UniProtKB">
        <authorList>
            <consortium name="WormBaseParasite"/>
        </authorList>
    </citation>
    <scope>IDENTIFICATION</scope>
</reference>
<dbReference type="Pfam" id="PF00106">
    <property type="entry name" value="adh_short"/>
    <property type="match status" value="1"/>
</dbReference>
<dbReference type="WBParaSite" id="ACRNAN_scaffold11360.g17987.t1">
    <property type="protein sequence ID" value="ACRNAN_scaffold11360.g17987.t1"/>
    <property type="gene ID" value="ACRNAN_scaffold11360.g17987"/>
</dbReference>
<comment type="similarity">
    <text evidence="3">Belongs to the short-chain dehydrogenases/reductases (SDR) family.</text>
</comment>
<dbReference type="PANTHER" id="PTHR43544">
    <property type="entry name" value="SHORT-CHAIN DEHYDROGENASE/REDUCTASE"/>
    <property type="match status" value="1"/>
</dbReference>
<dbReference type="Proteomes" id="UP000887540">
    <property type="component" value="Unplaced"/>
</dbReference>
<sequence>MSIRNALVTGCDFGLGLELVKVLSHDENVQTIFAGCFNPEKATELKKLAQENSKVKPIKLQLDDDESIQKAAELVESQVSDEGLDLLINNAGINEDDGWLKGQPNRDLYLKHFSVNTIGPVVLTNALLPSLRTAAKLNNKAVVLNISSDRGSIKLTLTWQSESRPSMSYGQSKAALNHFTRTLAYYETTNGITSISVHPGWIQTPMGGPNAELNASESAEKIIKLASKVTIKDTGRYVNRDGNDMDF</sequence>
<dbReference type="PRINTS" id="PR00080">
    <property type="entry name" value="SDRFAMILY"/>
</dbReference>
<keyword evidence="2" id="KW-0560">Oxidoreductase</keyword>
<evidence type="ECO:0000313" key="5">
    <source>
        <dbReference type="WBParaSite" id="ACRNAN_scaffold11360.g17987.t1"/>
    </source>
</evidence>
<keyword evidence="1" id="KW-0521">NADP</keyword>
<dbReference type="InterPro" id="IPR036291">
    <property type="entry name" value="NAD(P)-bd_dom_sf"/>
</dbReference>
<name>A0A914CKP0_9BILA</name>
<protein>
    <submittedName>
        <fullName evidence="5">Uncharacterized protein</fullName>
    </submittedName>
</protein>
<evidence type="ECO:0000256" key="2">
    <source>
        <dbReference type="ARBA" id="ARBA00023002"/>
    </source>
</evidence>
<evidence type="ECO:0000313" key="4">
    <source>
        <dbReference type="Proteomes" id="UP000887540"/>
    </source>
</evidence>
<dbReference type="GO" id="GO:0005737">
    <property type="term" value="C:cytoplasm"/>
    <property type="evidence" value="ECO:0007669"/>
    <property type="project" value="TreeGrafter"/>
</dbReference>
<evidence type="ECO:0000256" key="1">
    <source>
        <dbReference type="ARBA" id="ARBA00022857"/>
    </source>
</evidence>
<dbReference type="InterPro" id="IPR051468">
    <property type="entry name" value="Fungal_SecMetab_SDRs"/>
</dbReference>
<dbReference type="CDD" id="cd05325">
    <property type="entry name" value="carb_red_sniffer_like_SDR_c"/>
    <property type="match status" value="1"/>
</dbReference>
<dbReference type="GO" id="GO:0016491">
    <property type="term" value="F:oxidoreductase activity"/>
    <property type="evidence" value="ECO:0007669"/>
    <property type="project" value="UniProtKB-KW"/>
</dbReference>
<dbReference type="PRINTS" id="PR00081">
    <property type="entry name" value="GDHRDH"/>
</dbReference>
<dbReference type="Gene3D" id="3.40.50.720">
    <property type="entry name" value="NAD(P)-binding Rossmann-like Domain"/>
    <property type="match status" value="1"/>
</dbReference>
<accession>A0A914CKP0</accession>
<evidence type="ECO:0000256" key="3">
    <source>
        <dbReference type="RuleBase" id="RU000363"/>
    </source>
</evidence>